<dbReference type="InterPro" id="IPR036956">
    <property type="entry name" value="Impact_N_sf"/>
</dbReference>
<comment type="caution">
    <text evidence="4">The sequence shown here is derived from an EMBL/GenBank/DDBJ whole genome shotgun (WGS) entry which is preliminary data.</text>
</comment>
<dbReference type="InterPro" id="IPR020568">
    <property type="entry name" value="Ribosomal_Su5_D2-typ_SF"/>
</dbReference>
<feature type="region of interest" description="Disordered" evidence="2">
    <location>
        <begin position="180"/>
        <end position="205"/>
    </location>
</feature>
<dbReference type="Gene3D" id="3.30.230.30">
    <property type="entry name" value="Impact, N-terminal domain"/>
    <property type="match status" value="1"/>
</dbReference>
<keyword evidence="5" id="KW-1185">Reference proteome</keyword>
<dbReference type="Proteomes" id="UP001385951">
    <property type="component" value="Unassembled WGS sequence"/>
</dbReference>
<dbReference type="GO" id="GO:0140469">
    <property type="term" value="P:GCN2-mediated signaling"/>
    <property type="evidence" value="ECO:0007669"/>
    <property type="project" value="TreeGrafter"/>
</dbReference>
<organism evidence="4 5">
    <name type="scientific">Cerrena zonata</name>
    <dbReference type="NCBI Taxonomy" id="2478898"/>
    <lineage>
        <taxon>Eukaryota</taxon>
        <taxon>Fungi</taxon>
        <taxon>Dikarya</taxon>
        <taxon>Basidiomycota</taxon>
        <taxon>Agaricomycotina</taxon>
        <taxon>Agaricomycetes</taxon>
        <taxon>Polyporales</taxon>
        <taxon>Cerrenaceae</taxon>
        <taxon>Cerrena</taxon>
    </lineage>
</organism>
<protein>
    <recommendedName>
        <fullName evidence="3">Impact N-terminal domain-containing protein</fullName>
    </recommendedName>
</protein>
<feature type="domain" description="Impact N-terminal" evidence="3">
    <location>
        <begin position="38"/>
        <end position="171"/>
    </location>
</feature>
<sequence>MALTPPADAVRRCLHSTTTIASHWPYSIFSTNPATILKSKFQGHATFCPPTIAEPGSNDLAGILDCISKEYPSIKRATHCMYAWRVRAPAVQTSRAPNISSKSQASPSDVAYTILSGSNDGNESGAGERLSRLLELGGYENVIILVHRWYGGVKLGSDRWKCISGAAKDALELGGFQRGGGGVSLSSSISQSKNTTPKNKKHRKP</sequence>
<dbReference type="GO" id="GO:0005737">
    <property type="term" value="C:cytoplasm"/>
    <property type="evidence" value="ECO:0007669"/>
    <property type="project" value="TreeGrafter"/>
</dbReference>
<evidence type="ECO:0000256" key="2">
    <source>
        <dbReference type="SAM" id="MobiDB-lite"/>
    </source>
</evidence>
<evidence type="ECO:0000259" key="3">
    <source>
        <dbReference type="Pfam" id="PF01205"/>
    </source>
</evidence>
<dbReference type="SUPFAM" id="SSF54211">
    <property type="entry name" value="Ribosomal protein S5 domain 2-like"/>
    <property type="match status" value="1"/>
</dbReference>
<dbReference type="GO" id="GO:0006446">
    <property type="term" value="P:regulation of translational initiation"/>
    <property type="evidence" value="ECO:0007669"/>
    <property type="project" value="TreeGrafter"/>
</dbReference>
<dbReference type="PANTHER" id="PTHR16301">
    <property type="entry name" value="IMPACT-RELATED"/>
    <property type="match status" value="1"/>
</dbReference>
<dbReference type="EMBL" id="JASBNA010000008">
    <property type="protein sequence ID" value="KAK7689616.1"/>
    <property type="molecule type" value="Genomic_DNA"/>
</dbReference>
<evidence type="ECO:0000256" key="1">
    <source>
        <dbReference type="ARBA" id="ARBA00007665"/>
    </source>
</evidence>
<reference evidence="4 5" key="1">
    <citation type="submission" date="2022-09" db="EMBL/GenBank/DDBJ databases">
        <authorList>
            <person name="Palmer J.M."/>
        </authorList>
    </citation>
    <scope>NUCLEOTIDE SEQUENCE [LARGE SCALE GENOMIC DNA]</scope>
    <source>
        <strain evidence="4 5">DSM 7382</strain>
    </source>
</reference>
<dbReference type="PANTHER" id="PTHR16301:SF25">
    <property type="entry name" value="PROTEIN IMPACT"/>
    <property type="match status" value="1"/>
</dbReference>
<dbReference type="InterPro" id="IPR023582">
    <property type="entry name" value="Impact"/>
</dbReference>
<dbReference type="AlphaFoldDB" id="A0AAW0G8D9"/>
<gene>
    <name evidence="4" type="ORF">QCA50_007409</name>
</gene>
<accession>A0AAW0G8D9</accession>
<proteinExistence type="inferred from homology"/>
<evidence type="ECO:0000313" key="5">
    <source>
        <dbReference type="Proteomes" id="UP001385951"/>
    </source>
</evidence>
<evidence type="ECO:0000313" key="4">
    <source>
        <dbReference type="EMBL" id="KAK7689616.1"/>
    </source>
</evidence>
<comment type="similarity">
    <text evidence="1">Belongs to the IMPACT family.</text>
</comment>
<dbReference type="Pfam" id="PF01205">
    <property type="entry name" value="Impact_N"/>
    <property type="match status" value="1"/>
</dbReference>
<name>A0AAW0G8D9_9APHY</name>
<dbReference type="InterPro" id="IPR001498">
    <property type="entry name" value="Impact_N"/>
</dbReference>